<name>A0A4S5EAT7_9ACTN</name>
<dbReference type="EMBL" id="SSXH01000474">
    <property type="protein sequence ID" value="THJ68871.1"/>
    <property type="molecule type" value="Genomic_DNA"/>
</dbReference>
<dbReference type="PROSITE" id="PS50968">
    <property type="entry name" value="BIOTINYL_LIPOYL"/>
    <property type="match status" value="1"/>
</dbReference>
<dbReference type="GO" id="GO:0031405">
    <property type="term" value="F:lipoic acid binding"/>
    <property type="evidence" value="ECO:0007669"/>
    <property type="project" value="TreeGrafter"/>
</dbReference>
<keyword evidence="3" id="KW-0450">Lipoyl</keyword>
<feature type="domain" description="Lipoyl-binding" evidence="5">
    <location>
        <begin position="4"/>
        <end position="79"/>
    </location>
</feature>
<keyword evidence="4" id="KW-0012">Acyltransferase</keyword>
<evidence type="ECO:0000256" key="4">
    <source>
        <dbReference type="ARBA" id="ARBA00023315"/>
    </source>
</evidence>
<dbReference type="InterPro" id="IPR050743">
    <property type="entry name" value="2-oxoacid_DH_E2_comp"/>
</dbReference>
<dbReference type="GO" id="GO:0005737">
    <property type="term" value="C:cytoplasm"/>
    <property type="evidence" value="ECO:0007669"/>
    <property type="project" value="TreeGrafter"/>
</dbReference>
<evidence type="ECO:0000256" key="1">
    <source>
        <dbReference type="ARBA" id="ARBA00001938"/>
    </source>
</evidence>
<dbReference type="Pfam" id="PF00364">
    <property type="entry name" value="Biotin_lipoyl"/>
    <property type="match status" value="1"/>
</dbReference>
<evidence type="ECO:0000259" key="5">
    <source>
        <dbReference type="PROSITE" id="PS50968"/>
    </source>
</evidence>
<comment type="cofactor">
    <cofactor evidence="1">
        <name>(R)-lipoate</name>
        <dbReference type="ChEBI" id="CHEBI:83088"/>
    </cofactor>
</comment>
<dbReference type="InterPro" id="IPR003016">
    <property type="entry name" value="2-oxoA_DH_lipoyl-BS"/>
</dbReference>
<sequence>MAAVRAFALPDLGEGLTSAEVVRWFVDVGDVITVDQPVAEVETAKAVVEVPCPYAGVVTSLAGPAGTSVPVGAALITVAV</sequence>
<evidence type="ECO:0000313" key="7">
    <source>
        <dbReference type="Proteomes" id="UP000305282"/>
    </source>
</evidence>
<dbReference type="Proteomes" id="UP000305282">
    <property type="component" value="Unassembled WGS sequence"/>
</dbReference>
<dbReference type="PANTHER" id="PTHR43178:SF5">
    <property type="entry name" value="LIPOAMIDE ACYLTRANSFERASE COMPONENT OF BRANCHED-CHAIN ALPHA-KETO ACID DEHYDROGENASE COMPLEX, MITOCHONDRIAL"/>
    <property type="match status" value="1"/>
</dbReference>
<evidence type="ECO:0000256" key="2">
    <source>
        <dbReference type="ARBA" id="ARBA00022679"/>
    </source>
</evidence>
<protein>
    <submittedName>
        <fullName evidence="6">2-oxo acid dehydrogenase subunit E2</fullName>
    </submittedName>
</protein>
<dbReference type="Gene3D" id="2.40.50.100">
    <property type="match status" value="1"/>
</dbReference>
<dbReference type="InterPro" id="IPR000089">
    <property type="entry name" value="Biotin_lipoyl"/>
</dbReference>
<dbReference type="PANTHER" id="PTHR43178">
    <property type="entry name" value="DIHYDROLIPOAMIDE ACETYLTRANSFERASE COMPONENT OF PYRUVATE DEHYDROGENASE COMPLEX"/>
    <property type="match status" value="1"/>
</dbReference>
<evidence type="ECO:0000256" key="3">
    <source>
        <dbReference type="ARBA" id="ARBA00022823"/>
    </source>
</evidence>
<dbReference type="RefSeq" id="WP_328591856.1">
    <property type="nucleotide sequence ID" value="NZ_SSXH01000474.1"/>
</dbReference>
<proteinExistence type="predicted"/>
<evidence type="ECO:0000313" key="6">
    <source>
        <dbReference type="EMBL" id="THJ68871.1"/>
    </source>
</evidence>
<dbReference type="AlphaFoldDB" id="A0A4S5EAT7"/>
<keyword evidence="2" id="KW-0808">Transferase</keyword>
<dbReference type="SUPFAM" id="SSF51230">
    <property type="entry name" value="Single hybrid motif"/>
    <property type="match status" value="1"/>
</dbReference>
<dbReference type="CDD" id="cd06849">
    <property type="entry name" value="lipoyl_domain"/>
    <property type="match status" value="1"/>
</dbReference>
<reference evidence="6 7" key="1">
    <citation type="submission" date="2019-04" db="EMBL/GenBank/DDBJ databases">
        <title>Draft genome sequences for three unisolated Alnus-infective Frankia Sp+ strains, AgTrS, AiOr and AvVan, the first sequenced Frankia strains able to sporulate in-planta.</title>
        <authorList>
            <person name="Bethencourt L."/>
            <person name="Vautrin F."/>
            <person name="Taib N."/>
            <person name="Dubost A."/>
            <person name="Castro-Garcia L."/>
            <person name="Imbaud O."/>
            <person name="Abrouk D."/>
            <person name="Fournier P."/>
            <person name="Briolay J."/>
            <person name="Nguyen A."/>
            <person name="Normand P."/>
            <person name="Fernandez M.P."/>
            <person name="Brochier-Armanet C."/>
            <person name="Herrera-Belaroussi A."/>
        </authorList>
    </citation>
    <scope>NUCLEOTIDE SEQUENCE [LARGE SCALE GENOMIC DNA]</scope>
    <source>
        <strain evidence="6 7">AvVan</strain>
    </source>
</reference>
<feature type="non-terminal residue" evidence="6">
    <location>
        <position position="80"/>
    </location>
</feature>
<accession>A0A4S5EAT7</accession>
<dbReference type="GO" id="GO:0016407">
    <property type="term" value="F:acetyltransferase activity"/>
    <property type="evidence" value="ECO:0007669"/>
    <property type="project" value="TreeGrafter"/>
</dbReference>
<comment type="caution">
    <text evidence="6">The sequence shown here is derived from an EMBL/GenBank/DDBJ whole genome shotgun (WGS) entry which is preliminary data.</text>
</comment>
<organism evidence="6 7">
    <name type="scientific">Candidatus Frankia alpina</name>
    <dbReference type="NCBI Taxonomy" id="2699483"/>
    <lineage>
        <taxon>Bacteria</taxon>
        <taxon>Bacillati</taxon>
        <taxon>Actinomycetota</taxon>
        <taxon>Actinomycetes</taxon>
        <taxon>Frankiales</taxon>
        <taxon>Frankiaceae</taxon>
        <taxon>Frankia</taxon>
    </lineage>
</organism>
<dbReference type="PROSITE" id="PS00189">
    <property type="entry name" value="LIPOYL"/>
    <property type="match status" value="1"/>
</dbReference>
<keyword evidence="7" id="KW-1185">Reference proteome</keyword>
<dbReference type="InterPro" id="IPR011053">
    <property type="entry name" value="Single_hybrid_motif"/>
</dbReference>
<gene>
    <name evidence="6" type="ORF">E7Y31_16615</name>
</gene>